<feature type="domain" description="Thioredoxin-like fold" evidence="2">
    <location>
        <begin position="98"/>
        <end position="280"/>
    </location>
</feature>
<organism evidence="3 4">
    <name type="scientific">Orbilia oligospora</name>
    <name type="common">Nematode-trapping fungus</name>
    <name type="synonym">Arthrobotrys oligospora</name>
    <dbReference type="NCBI Taxonomy" id="2813651"/>
    <lineage>
        <taxon>Eukaryota</taxon>
        <taxon>Fungi</taxon>
        <taxon>Dikarya</taxon>
        <taxon>Ascomycota</taxon>
        <taxon>Pezizomycotina</taxon>
        <taxon>Orbiliomycetes</taxon>
        <taxon>Orbiliales</taxon>
        <taxon>Orbiliaceae</taxon>
        <taxon>Orbilia</taxon>
    </lineage>
</organism>
<sequence>MQNAPPAEAYHFGPDDTQSNVDVESKVQQLSDPERLRWEDILEELQVFKLPHLPITPTDIRTYRIRVSYQPTYPQENMAVNPKFAAHVFAVNGGSRPVHTLELYLDFVCPYSAKLWKRINEDVIPHLQATKPDQVEIIFRQLIQPWHPSSTLVHESALAVEKVAPGKFWEYSNALFNAQKEYFDVNVVNETRNQTYQRLAELAGTVEVDKDSVYKLLHIADKPDGDAYNIGNQVTNDVKFITKAARQVSAHVTPTVFFNGVVENSISSGWTLDQWKEWIDNNVV</sequence>
<evidence type="ECO:0000313" key="4">
    <source>
        <dbReference type="Proteomes" id="UP000297595"/>
    </source>
</evidence>
<dbReference type="Pfam" id="PF13462">
    <property type="entry name" value="Thioredoxin_4"/>
    <property type="match status" value="1"/>
</dbReference>
<dbReference type="CDD" id="cd02972">
    <property type="entry name" value="DsbA_family"/>
    <property type="match status" value="1"/>
</dbReference>
<feature type="region of interest" description="Disordered" evidence="1">
    <location>
        <begin position="1"/>
        <end position="22"/>
    </location>
</feature>
<accession>A0A8H2HGB5</accession>
<evidence type="ECO:0000259" key="2">
    <source>
        <dbReference type="Pfam" id="PF13462"/>
    </source>
</evidence>
<dbReference type="InterPro" id="IPR036249">
    <property type="entry name" value="Thioredoxin-like_sf"/>
</dbReference>
<dbReference type="PANTHER" id="PTHR33875:SF2">
    <property type="entry name" value="ACR183CP"/>
    <property type="match status" value="1"/>
</dbReference>
<evidence type="ECO:0000256" key="1">
    <source>
        <dbReference type="SAM" id="MobiDB-lite"/>
    </source>
</evidence>
<dbReference type="SUPFAM" id="SSF52833">
    <property type="entry name" value="Thioredoxin-like"/>
    <property type="match status" value="1"/>
</dbReference>
<dbReference type="Gene3D" id="3.40.30.10">
    <property type="entry name" value="Glutaredoxin"/>
    <property type="match status" value="1"/>
</dbReference>
<dbReference type="Proteomes" id="UP000297595">
    <property type="component" value="Unassembled WGS sequence"/>
</dbReference>
<dbReference type="InterPro" id="IPR012336">
    <property type="entry name" value="Thioredoxin-like_fold"/>
</dbReference>
<gene>
    <name evidence="3" type="ORF">EYR41_009676</name>
</gene>
<dbReference type="PANTHER" id="PTHR33875">
    <property type="entry name" value="OS09G0542200 PROTEIN"/>
    <property type="match status" value="1"/>
</dbReference>
<comment type="caution">
    <text evidence="3">The sequence shown here is derived from an EMBL/GenBank/DDBJ whole genome shotgun (WGS) entry which is preliminary data.</text>
</comment>
<proteinExistence type="predicted"/>
<evidence type="ECO:0000313" key="3">
    <source>
        <dbReference type="EMBL" id="TGJ65729.1"/>
    </source>
</evidence>
<name>A0A8H2HGB5_ORBOL</name>
<dbReference type="OrthoDB" id="37297at2759"/>
<dbReference type="EMBL" id="SOZJ01000006">
    <property type="protein sequence ID" value="TGJ65729.1"/>
    <property type="molecule type" value="Genomic_DNA"/>
</dbReference>
<protein>
    <recommendedName>
        <fullName evidence="2">Thioredoxin-like fold domain-containing protein</fullName>
    </recommendedName>
</protein>
<reference evidence="3 4" key="1">
    <citation type="submission" date="2019-03" db="EMBL/GenBank/DDBJ databases">
        <title>Nematode-trapping fungi genome.</title>
        <authorList>
            <person name="Vidal-Diez De Ulzurrun G."/>
        </authorList>
    </citation>
    <scope>NUCLEOTIDE SEQUENCE [LARGE SCALE GENOMIC DNA]</scope>
    <source>
        <strain evidence="3 4">TWF154</strain>
    </source>
</reference>
<dbReference type="AlphaFoldDB" id="A0A8H2HGB5"/>